<dbReference type="Gene3D" id="2.60.120.600">
    <property type="entry name" value="Domain of unknown function DUF1214, C-terminal domain"/>
    <property type="match status" value="1"/>
</dbReference>
<dbReference type="InterPro" id="IPR037049">
    <property type="entry name" value="DUF1214_C_sf"/>
</dbReference>
<dbReference type="Proteomes" id="UP000002357">
    <property type="component" value="Plasmid pSCL4"/>
</dbReference>
<dbReference type="InterPro" id="IPR010621">
    <property type="entry name" value="DUF1214"/>
</dbReference>
<dbReference type="SUPFAM" id="SSF160935">
    <property type="entry name" value="VPA0735-like"/>
    <property type="match status" value="1"/>
</dbReference>
<keyword evidence="4" id="KW-1185">Reference proteome</keyword>
<gene>
    <name evidence="3" type="ORF">SCLAV_p0044</name>
</gene>
<keyword evidence="3" id="KW-0614">Plasmid</keyword>
<dbReference type="eggNOG" id="COG5361">
    <property type="taxonomic scope" value="Bacteria"/>
</dbReference>
<dbReference type="Pfam" id="PF06863">
    <property type="entry name" value="DUF1254"/>
    <property type="match status" value="1"/>
</dbReference>
<reference evidence="3 4" key="1">
    <citation type="journal article" date="2010" name="Genome Biol. Evol.">
        <title>The sequence of a 1.8-mb bacterial linear plasmid reveals a rich evolutionary reservoir of secondary metabolic pathways.</title>
        <authorList>
            <person name="Medema M.H."/>
            <person name="Trefzer A."/>
            <person name="Kovalchuk A."/>
            <person name="van den Berg M."/>
            <person name="Mueller U."/>
            <person name="Heijne W."/>
            <person name="Wu L."/>
            <person name="Alam M.T."/>
            <person name="Ronning C.M."/>
            <person name="Nierman W.C."/>
            <person name="Bovenberg R.A.L."/>
            <person name="Breitling R."/>
            <person name="Takano E."/>
        </authorList>
    </citation>
    <scope>NUCLEOTIDE SEQUENCE [LARGE SCALE GENOMIC DNA]</scope>
    <source>
        <strain evidence="4">ATCC 27064 / DSM 738 / JCM 4710 / NBRC 13307 / NCIMB 12785 / NRRL 3585 / VKM Ac-602</strain>
        <plasmid evidence="3">pSCL4</plasmid>
    </source>
</reference>
<evidence type="ECO:0000259" key="2">
    <source>
        <dbReference type="Pfam" id="PF06863"/>
    </source>
</evidence>
<evidence type="ECO:0000313" key="3">
    <source>
        <dbReference type="EMBL" id="EFG03539.2"/>
    </source>
</evidence>
<dbReference type="Pfam" id="PF06742">
    <property type="entry name" value="DUF1214"/>
    <property type="match status" value="1"/>
</dbReference>
<dbReference type="PANTHER" id="PTHR36509:SF2">
    <property type="entry name" value="BLL3101 PROTEIN"/>
    <property type="match status" value="1"/>
</dbReference>
<feature type="domain" description="DUF1254" evidence="2">
    <location>
        <begin position="3"/>
        <end position="64"/>
    </location>
</feature>
<protein>
    <submittedName>
        <fullName evidence="3">DUF1214 domain-containing protein</fullName>
    </submittedName>
</protein>
<proteinExistence type="predicted"/>
<sequence>MYGTAPGLYLLAPASWEGEVPEGITKVYRFDTAVSAVIPRAFMDDTDADRAAIQPVINQIMMYPLAEYTGKLQTTDWSQAPTLPPFGGDGGDSETHWVDPTIFFDDLPALLTEVPAKPGEQALYDWIGSLTDPTVTAAHADLLRATAVAADKDLIDPLFQFRNIGVPAGNHWTTQHNGAQFGTDYLSRTAMAKANIFVNSPNETAYFYLDLDEAGERLDGDRTYTVTFPAGQLPPARGFWSLTLYNQHHFFAPNDLNRYSLGTKNKDLKSNPDGSLTLTVQATRPDNADANWLPAPAGEPFSLYLRAYWPEDAILDGTWTPPAAVPA</sequence>
<dbReference type="AlphaFoldDB" id="B5GVS3"/>
<dbReference type="GeneID" id="93733304"/>
<geneLocation type="plasmid" evidence="3 4">
    <name>pSCL4</name>
</geneLocation>
<dbReference type="Gene3D" id="2.60.40.1610">
    <property type="entry name" value="Domain of unknown function DUF1254"/>
    <property type="match status" value="1"/>
</dbReference>
<dbReference type="OrthoDB" id="40820at2"/>
<dbReference type="PANTHER" id="PTHR36509">
    <property type="entry name" value="BLL3101 PROTEIN"/>
    <property type="match status" value="1"/>
</dbReference>
<evidence type="ECO:0000313" key="4">
    <source>
        <dbReference type="Proteomes" id="UP000002357"/>
    </source>
</evidence>
<dbReference type="InterPro" id="IPR010679">
    <property type="entry name" value="DUF1254"/>
</dbReference>
<feature type="domain" description="DUF1214" evidence="1">
    <location>
        <begin position="203"/>
        <end position="311"/>
    </location>
</feature>
<dbReference type="EMBL" id="CM000914">
    <property type="protein sequence ID" value="EFG03539.2"/>
    <property type="molecule type" value="Genomic_DNA"/>
</dbReference>
<dbReference type="InterPro" id="IPR037050">
    <property type="entry name" value="DUF1254_sf"/>
</dbReference>
<dbReference type="RefSeq" id="WP_003955948.1">
    <property type="nucleotide sequence ID" value="NZ_CM000914.1"/>
</dbReference>
<accession>B5GVS3</accession>
<name>B5GVS3_STRCL</name>
<evidence type="ECO:0000259" key="1">
    <source>
        <dbReference type="Pfam" id="PF06742"/>
    </source>
</evidence>
<organism evidence="3 4">
    <name type="scientific">Streptomyces clavuligerus</name>
    <dbReference type="NCBI Taxonomy" id="1901"/>
    <lineage>
        <taxon>Bacteria</taxon>
        <taxon>Bacillati</taxon>
        <taxon>Actinomycetota</taxon>
        <taxon>Actinomycetes</taxon>
        <taxon>Kitasatosporales</taxon>
        <taxon>Streptomycetaceae</taxon>
        <taxon>Streptomyces</taxon>
    </lineage>
</organism>